<proteinExistence type="predicted"/>
<name>A0A6L6L963_9FIRM</name>
<gene>
    <name evidence="1" type="ORF">GMD50_18275</name>
</gene>
<dbReference type="EMBL" id="WNAJ01000033">
    <property type="protein sequence ID" value="MTR86941.1"/>
    <property type="molecule type" value="Genomic_DNA"/>
</dbReference>
<dbReference type="RefSeq" id="WP_118412984.1">
    <property type="nucleotide sequence ID" value="NZ_QRPI01000012.1"/>
</dbReference>
<organism evidence="1 2">
    <name type="scientific">Roseburia intestinalis</name>
    <dbReference type="NCBI Taxonomy" id="166486"/>
    <lineage>
        <taxon>Bacteria</taxon>
        <taxon>Bacillati</taxon>
        <taxon>Bacillota</taxon>
        <taxon>Clostridia</taxon>
        <taxon>Lachnospirales</taxon>
        <taxon>Lachnospiraceae</taxon>
        <taxon>Roseburia</taxon>
    </lineage>
</organism>
<dbReference type="InterPro" id="IPR043733">
    <property type="entry name" value="DUF5677"/>
</dbReference>
<dbReference type="Proteomes" id="UP000478483">
    <property type="component" value="Unassembled WGS sequence"/>
</dbReference>
<accession>A0A6L6L963</accession>
<evidence type="ECO:0000313" key="1">
    <source>
        <dbReference type="EMBL" id="MTR86941.1"/>
    </source>
</evidence>
<sequence length="330" mass="37978">MTEDYLSKVLESAYSNTICEWQAQGISDKEIIDKINQKTDGSIDMLLEQASKDYHNYFLEKSFEIAYNQKIEADKFMAHQNEIWGSCFVVSETMYVMALEAAERYSAFVSENISDDLKKEKQYTFLALQYMQGRCCQEFLEILHLMKLGFADCAYARWRSMYELCCNAAFIKKHGEIIAKQYVEQSQTDEHKYSWTKGAKKDDGTELKITTFQGIQDNCDVDEAWKKQYKLACFVNHGSPQGTFKRLSLMDEQSLIVVGQSDYGITTPAEHSAISLQWITSMFLSVFPCLDALAHAKVIHDWVEEVRKAYFTTADKCFGTNINYDENCGK</sequence>
<comment type="caution">
    <text evidence="1">The sequence shown here is derived from an EMBL/GenBank/DDBJ whole genome shotgun (WGS) entry which is preliminary data.</text>
</comment>
<evidence type="ECO:0000313" key="2">
    <source>
        <dbReference type="Proteomes" id="UP000478483"/>
    </source>
</evidence>
<dbReference type="Pfam" id="PF18928">
    <property type="entry name" value="DUF5677"/>
    <property type="match status" value="1"/>
</dbReference>
<reference evidence="1 2" key="1">
    <citation type="journal article" date="2019" name="Nat. Med.">
        <title>A library of human gut bacterial isolates paired with longitudinal multiomics data enables mechanistic microbiome research.</title>
        <authorList>
            <person name="Poyet M."/>
            <person name="Groussin M."/>
            <person name="Gibbons S.M."/>
            <person name="Avila-Pacheco J."/>
            <person name="Jiang X."/>
            <person name="Kearney S.M."/>
            <person name="Perrotta A.R."/>
            <person name="Berdy B."/>
            <person name="Zhao S."/>
            <person name="Lieberman T.D."/>
            <person name="Swanson P.K."/>
            <person name="Smith M."/>
            <person name="Roesemann S."/>
            <person name="Alexander J.E."/>
            <person name="Rich S.A."/>
            <person name="Livny J."/>
            <person name="Vlamakis H."/>
            <person name="Clish C."/>
            <person name="Bullock K."/>
            <person name="Deik A."/>
            <person name="Scott J."/>
            <person name="Pierce K.A."/>
            <person name="Xavier R.J."/>
            <person name="Alm E.J."/>
        </authorList>
    </citation>
    <scope>NUCLEOTIDE SEQUENCE [LARGE SCALE GENOMIC DNA]</scope>
    <source>
        <strain evidence="1 2">BIOML-A1</strain>
    </source>
</reference>
<dbReference type="AlphaFoldDB" id="A0A6L6L963"/>
<protein>
    <submittedName>
        <fullName evidence="1">Uncharacterized protein</fullName>
    </submittedName>
</protein>